<keyword evidence="4" id="KW-0067">ATP-binding</keyword>
<dbReference type="PROSITE" id="PS50929">
    <property type="entry name" value="ABC_TM1F"/>
    <property type="match status" value="1"/>
</dbReference>
<dbReference type="Proteomes" id="UP001249020">
    <property type="component" value="Unassembled WGS sequence"/>
</dbReference>
<dbReference type="CDD" id="cd18567">
    <property type="entry name" value="ABC_6TM_CvaB_RaxB_like"/>
    <property type="match status" value="1"/>
</dbReference>
<dbReference type="Gene3D" id="3.40.50.300">
    <property type="entry name" value="P-loop containing nucleotide triphosphate hydrolases"/>
    <property type="match status" value="1"/>
</dbReference>
<dbReference type="InterPro" id="IPR003593">
    <property type="entry name" value="AAA+_ATPase"/>
</dbReference>
<gene>
    <name evidence="11" type="ORF">RM544_11045</name>
</gene>
<feature type="domain" description="ABC transporter" evidence="8">
    <location>
        <begin position="503"/>
        <end position="724"/>
    </location>
</feature>
<dbReference type="GO" id="GO:0016887">
    <property type="term" value="F:ATP hydrolysis activity"/>
    <property type="evidence" value="ECO:0007669"/>
    <property type="project" value="InterPro"/>
</dbReference>
<dbReference type="Gene3D" id="1.20.1560.10">
    <property type="entry name" value="ABC transporter type 1, transmembrane domain"/>
    <property type="match status" value="1"/>
</dbReference>
<keyword evidence="6 7" id="KW-0472">Membrane</keyword>
<dbReference type="InterPro" id="IPR011527">
    <property type="entry name" value="ABC1_TM_dom"/>
</dbReference>
<dbReference type="SMART" id="SM00382">
    <property type="entry name" value="AAA"/>
    <property type="match status" value="1"/>
</dbReference>
<comment type="caution">
    <text evidence="11">The sequence shown here is derived from an EMBL/GenBank/DDBJ whole genome shotgun (WGS) entry which is preliminary data.</text>
</comment>
<dbReference type="EMBL" id="JAVRIE010000004">
    <property type="protein sequence ID" value="MDT0583075.1"/>
    <property type="molecule type" value="Genomic_DNA"/>
</dbReference>
<dbReference type="GO" id="GO:0034040">
    <property type="term" value="F:ATPase-coupled lipid transmembrane transporter activity"/>
    <property type="evidence" value="ECO:0007669"/>
    <property type="project" value="TreeGrafter"/>
</dbReference>
<feature type="domain" description="ABC transmembrane type-1" evidence="9">
    <location>
        <begin position="181"/>
        <end position="460"/>
    </location>
</feature>
<dbReference type="GO" id="GO:0005886">
    <property type="term" value="C:plasma membrane"/>
    <property type="evidence" value="ECO:0007669"/>
    <property type="project" value="UniProtKB-SubCell"/>
</dbReference>
<organism evidence="11 12">
    <name type="scientific">Brumicola blandensis</name>
    <dbReference type="NCBI Taxonomy" id="3075611"/>
    <lineage>
        <taxon>Bacteria</taxon>
        <taxon>Pseudomonadati</taxon>
        <taxon>Pseudomonadota</taxon>
        <taxon>Gammaproteobacteria</taxon>
        <taxon>Alteromonadales</taxon>
        <taxon>Alteromonadaceae</taxon>
        <taxon>Brumicola</taxon>
    </lineage>
</organism>
<keyword evidence="12" id="KW-1185">Reference proteome</keyword>
<dbReference type="SUPFAM" id="SSF90123">
    <property type="entry name" value="ABC transporter transmembrane region"/>
    <property type="match status" value="1"/>
</dbReference>
<comment type="subcellular location">
    <subcellularLocation>
        <location evidence="1">Cell membrane</location>
        <topology evidence="1">Multi-pass membrane protein</topology>
    </subcellularLocation>
</comment>
<feature type="transmembrane region" description="Helical" evidence="7">
    <location>
        <begin position="415"/>
        <end position="438"/>
    </location>
</feature>
<dbReference type="PANTHER" id="PTHR24221:SF606">
    <property type="entry name" value="COLICIN V SECRETION-PROCESSING ATP-BINDING PROTEIN"/>
    <property type="match status" value="1"/>
</dbReference>
<evidence type="ECO:0000259" key="10">
    <source>
        <dbReference type="PROSITE" id="PS50990"/>
    </source>
</evidence>
<evidence type="ECO:0000259" key="8">
    <source>
        <dbReference type="PROSITE" id="PS50893"/>
    </source>
</evidence>
<dbReference type="GO" id="GO:0140359">
    <property type="term" value="F:ABC-type transporter activity"/>
    <property type="evidence" value="ECO:0007669"/>
    <property type="project" value="InterPro"/>
</dbReference>
<dbReference type="PROSITE" id="PS00211">
    <property type="entry name" value="ABC_TRANSPORTER_1"/>
    <property type="match status" value="1"/>
</dbReference>
<dbReference type="PANTHER" id="PTHR24221">
    <property type="entry name" value="ATP-BINDING CASSETTE SUB-FAMILY B"/>
    <property type="match status" value="1"/>
</dbReference>
<name>A0AAW8R4U6_9ALTE</name>
<dbReference type="InterPro" id="IPR027417">
    <property type="entry name" value="P-loop_NTPase"/>
</dbReference>
<sequence length="725" mass="80609">MQNNKDTSLYRLLRFTARRKVNLVLQAEASECALACLTMVANYHGNAMTIDRLRLTSQISIQGSDLSSLLKQAAQLKLSGRALKTELHELSELKTPAVLHWNFNHFVVLLKVKKKYCEIADPAIGIRRVPIGEVSDCYTGIAVELHPTSNFVRAKANRQQKLKLSHFIKPNSGIASHLTTLLILSVLLQVFAIASPFYMQTVIDEVIVNSDTNLLTVIAIAFVLLLLVDTCTVFLRDRIMLRFTNYLNLQMATGVFDHLLHLPVSYFQKRHLGDIVSRFSALQQVRAVLSSGIVTALIDGGMALLMLGVLFIYSPTLSLLVLSVLAIYASLRWALFNPMKRQQAEVIQSQANENTHFMQSVRAIKTIKLNNKMAQRHSQWLNQLATAMNKQITLARWNINFSSTNKALFGVENILVVYLAAELVMSNAFSIGMLYAFISYKNRFIASADSLVNKCLEFKMLRVHLDRLADIVLTPVESRPSTDESLPLGVSDINSQKARQSALEIHNLSFKYHESSPWIFQNISFSVPALSTVVIIGSSGSGKSTLFTCLMGLNKATTGSVRVNNLVLDSTNRHLQDFAAVMQDDQLLPGSVLDNITDFAERTDINLALKVSEAACLHEDVLGMTMQYNTLIGDMGSSLSGGQKQRLLLARALYKQPKVLFLDEASSHLDVSTEKRVNQALRQLNVTIIMIAHRPETIANADIVLSLNHGKLTQIDNRSLANSTK</sequence>
<dbReference type="AlphaFoldDB" id="A0AAW8R4U6"/>
<dbReference type="GO" id="GO:0008233">
    <property type="term" value="F:peptidase activity"/>
    <property type="evidence" value="ECO:0007669"/>
    <property type="project" value="InterPro"/>
</dbReference>
<dbReference type="SUPFAM" id="SSF52540">
    <property type="entry name" value="P-loop containing nucleoside triphosphate hydrolases"/>
    <property type="match status" value="1"/>
</dbReference>
<keyword evidence="2 7" id="KW-0812">Transmembrane</keyword>
<dbReference type="GO" id="GO:0005524">
    <property type="term" value="F:ATP binding"/>
    <property type="evidence" value="ECO:0007669"/>
    <property type="project" value="UniProtKB-KW"/>
</dbReference>
<evidence type="ECO:0000259" key="9">
    <source>
        <dbReference type="PROSITE" id="PS50929"/>
    </source>
</evidence>
<evidence type="ECO:0000256" key="3">
    <source>
        <dbReference type="ARBA" id="ARBA00022741"/>
    </source>
</evidence>
<dbReference type="InterPro" id="IPR036640">
    <property type="entry name" value="ABC1_TM_sf"/>
</dbReference>
<dbReference type="InterPro" id="IPR039421">
    <property type="entry name" value="Type_1_exporter"/>
</dbReference>
<evidence type="ECO:0000256" key="4">
    <source>
        <dbReference type="ARBA" id="ARBA00022840"/>
    </source>
</evidence>
<dbReference type="Gene3D" id="3.90.70.10">
    <property type="entry name" value="Cysteine proteinases"/>
    <property type="match status" value="1"/>
</dbReference>
<dbReference type="InterPro" id="IPR003439">
    <property type="entry name" value="ABC_transporter-like_ATP-bd"/>
</dbReference>
<feature type="transmembrane region" description="Helical" evidence="7">
    <location>
        <begin position="317"/>
        <end position="335"/>
    </location>
</feature>
<evidence type="ECO:0000313" key="11">
    <source>
        <dbReference type="EMBL" id="MDT0583075.1"/>
    </source>
</evidence>
<feature type="domain" description="Peptidase C39" evidence="10">
    <location>
        <begin position="26"/>
        <end position="145"/>
    </location>
</feature>
<keyword evidence="3" id="KW-0547">Nucleotide-binding</keyword>
<evidence type="ECO:0000256" key="6">
    <source>
        <dbReference type="ARBA" id="ARBA00023136"/>
    </source>
</evidence>
<evidence type="ECO:0000313" key="12">
    <source>
        <dbReference type="Proteomes" id="UP001249020"/>
    </source>
</evidence>
<dbReference type="Pfam" id="PF00005">
    <property type="entry name" value="ABC_tran"/>
    <property type="match status" value="1"/>
</dbReference>
<feature type="transmembrane region" description="Helical" evidence="7">
    <location>
        <begin position="174"/>
        <end position="194"/>
    </location>
</feature>
<evidence type="ECO:0000256" key="7">
    <source>
        <dbReference type="SAM" id="Phobius"/>
    </source>
</evidence>
<proteinExistence type="predicted"/>
<feature type="transmembrane region" description="Helical" evidence="7">
    <location>
        <begin position="214"/>
        <end position="235"/>
    </location>
</feature>
<dbReference type="Pfam" id="PF03412">
    <property type="entry name" value="Peptidase_C39"/>
    <property type="match status" value="1"/>
</dbReference>
<dbReference type="PROSITE" id="PS50990">
    <property type="entry name" value="PEPTIDASE_C39"/>
    <property type="match status" value="1"/>
</dbReference>
<keyword evidence="5 7" id="KW-1133">Transmembrane helix</keyword>
<dbReference type="InterPro" id="IPR017871">
    <property type="entry name" value="ABC_transporter-like_CS"/>
</dbReference>
<dbReference type="InterPro" id="IPR005074">
    <property type="entry name" value="Peptidase_C39"/>
</dbReference>
<dbReference type="Pfam" id="PF00664">
    <property type="entry name" value="ABC_membrane"/>
    <property type="match status" value="1"/>
</dbReference>
<dbReference type="GO" id="GO:0006508">
    <property type="term" value="P:proteolysis"/>
    <property type="evidence" value="ECO:0007669"/>
    <property type="project" value="InterPro"/>
</dbReference>
<dbReference type="RefSeq" id="WP_311361851.1">
    <property type="nucleotide sequence ID" value="NZ_JAVRIE010000004.1"/>
</dbReference>
<dbReference type="PROSITE" id="PS50893">
    <property type="entry name" value="ABC_TRANSPORTER_2"/>
    <property type="match status" value="1"/>
</dbReference>
<evidence type="ECO:0000256" key="5">
    <source>
        <dbReference type="ARBA" id="ARBA00022989"/>
    </source>
</evidence>
<reference evidence="11 12" key="1">
    <citation type="submission" date="2023-09" db="EMBL/GenBank/DDBJ databases">
        <authorList>
            <person name="Rey-Velasco X."/>
        </authorList>
    </citation>
    <scope>NUCLEOTIDE SEQUENCE [LARGE SCALE GENOMIC DNA]</scope>
    <source>
        <strain evidence="11 12">W409</strain>
    </source>
</reference>
<feature type="transmembrane region" description="Helical" evidence="7">
    <location>
        <begin position="287"/>
        <end position="311"/>
    </location>
</feature>
<protein>
    <submittedName>
        <fullName evidence="11">Peptidase domain-containing ABC transporter</fullName>
    </submittedName>
</protein>
<evidence type="ECO:0000256" key="1">
    <source>
        <dbReference type="ARBA" id="ARBA00004651"/>
    </source>
</evidence>
<evidence type="ECO:0000256" key="2">
    <source>
        <dbReference type="ARBA" id="ARBA00022692"/>
    </source>
</evidence>
<accession>A0AAW8R4U6</accession>